<reference evidence="1 2" key="1">
    <citation type="submission" date="2017-07" db="EMBL/GenBank/DDBJ databases">
        <title>Genome Sequence of Arenibacter algicola Strain SMS7 Isolated from a culture of the Diatom Skeletonema marinoi.</title>
        <authorList>
            <person name="Topel M."/>
            <person name="Pinder M.I.M."/>
            <person name="Johansson O.N."/>
            <person name="Kourtchenko O."/>
            <person name="Godhe A."/>
            <person name="Clarke A.K."/>
        </authorList>
    </citation>
    <scope>NUCLEOTIDE SEQUENCE [LARGE SCALE GENOMIC DNA]</scope>
    <source>
        <strain evidence="1 2">SMS7</strain>
    </source>
</reference>
<evidence type="ECO:0000313" key="2">
    <source>
        <dbReference type="Proteomes" id="UP000204551"/>
    </source>
</evidence>
<proteinExistence type="predicted"/>
<accession>A0A221UV33</accession>
<dbReference type="RefSeq" id="WP_093978052.1">
    <property type="nucleotide sequence ID" value="NZ_CP022515.1"/>
</dbReference>
<dbReference type="KEGG" id="aalg:AREALGSMS7_01785"/>
<evidence type="ECO:0000313" key="1">
    <source>
        <dbReference type="EMBL" id="ASO05249.1"/>
    </source>
</evidence>
<dbReference type="AlphaFoldDB" id="A0A221UV33"/>
<sequence length="197" mass="23091">MNGKWILKDIETGNGKKGYPGFQMLEIKDSIAAFYTDFPLKKKNSNLKVLDRKIVTMENGKFANYEMVNDDHLKLIIEGKTNGKDSVFECDFYRLEPTITILKKEEIEKLTFVILENERESEFVFNKELWDQERLERHNRKEGEKKLIEQIDSTFFISMYSNGKRNGSIPIKEVSTEILKLYAIPTGPMEMIAYRKE</sequence>
<dbReference type="EMBL" id="CP022515">
    <property type="protein sequence ID" value="ASO05249.1"/>
    <property type="molecule type" value="Genomic_DNA"/>
</dbReference>
<protein>
    <submittedName>
        <fullName evidence="1">Uncharacterized protein</fullName>
    </submittedName>
</protein>
<gene>
    <name evidence="1" type="ORF">AREALGSMS7_01785</name>
</gene>
<organism evidence="1 2">
    <name type="scientific">Arenibacter algicola</name>
    <dbReference type="NCBI Taxonomy" id="616991"/>
    <lineage>
        <taxon>Bacteria</taxon>
        <taxon>Pseudomonadati</taxon>
        <taxon>Bacteroidota</taxon>
        <taxon>Flavobacteriia</taxon>
        <taxon>Flavobacteriales</taxon>
        <taxon>Flavobacteriaceae</taxon>
        <taxon>Arenibacter</taxon>
    </lineage>
</organism>
<dbReference type="Proteomes" id="UP000204551">
    <property type="component" value="Chromosome"/>
</dbReference>
<name>A0A221UV33_9FLAO</name>